<feature type="coiled-coil region" evidence="2">
    <location>
        <begin position="623"/>
        <end position="650"/>
    </location>
</feature>
<dbReference type="NCBIfam" id="TIGR01760">
    <property type="entry name" value="tape_meas_TP901"/>
    <property type="match status" value="1"/>
</dbReference>
<evidence type="ECO:0000256" key="3">
    <source>
        <dbReference type="SAM" id="MobiDB-lite"/>
    </source>
</evidence>
<evidence type="ECO:0000313" key="6">
    <source>
        <dbReference type="EMBL" id="MBP1083507.1"/>
    </source>
</evidence>
<evidence type="ECO:0000256" key="4">
    <source>
        <dbReference type="SAM" id="Phobius"/>
    </source>
</evidence>
<keyword evidence="7" id="KW-1185">Reference proteome</keyword>
<protein>
    <submittedName>
        <fullName evidence="6">TP901 family phage tail tape measure protein</fullName>
    </submittedName>
</protein>
<feature type="coiled-coil region" evidence="2">
    <location>
        <begin position="689"/>
        <end position="807"/>
    </location>
</feature>
<reference evidence="6 7" key="1">
    <citation type="submission" date="2021-01" db="EMBL/GenBank/DDBJ databases">
        <title>Genomic Encyclopedia of Type Strains, Phase IV (KMG-IV): sequencing the most valuable type-strain genomes for metagenomic binning, comparative biology and taxonomic classification.</title>
        <authorList>
            <person name="Goeker M."/>
        </authorList>
    </citation>
    <scope>NUCLEOTIDE SEQUENCE [LARGE SCALE GENOMIC DNA]</scope>
    <source>
        <strain evidence="6 7">DSM 103394</strain>
    </source>
</reference>
<feature type="domain" description="Phage tail tape measure protein" evidence="5">
    <location>
        <begin position="205"/>
        <end position="411"/>
    </location>
</feature>
<keyword evidence="2" id="KW-0175">Coiled coil</keyword>
<name>A0ABS4D1L0_9BACI</name>
<dbReference type="PANTHER" id="PTHR37813:SF1">
    <property type="entry name" value="FELS-2 PROPHAGE PROTEIN"/>
    <property type="match status" value="1"/>
</dbReference>
<keyword evidence="1" id="KW-1188">Viral release from host cell</keyword>
<feature type="region of interest" description="Disordered" evidence="3">
    <location>
        <begin position="895"/>
        <end position="915"/>
    </location>
</feature>
<keyword evidence="4" id="KW-1133">Transmembrane helix</keyword>
<evidence type="ECO:0000256" key="2">
    <source>
        <dbReference type="SAM" id="Coils"/>
    </source>
</evidence>
<comment type="caution">
    <text evidence="6">The sequence shown here is derived from an EMBL/GenBank/DDBJ whole genome shotgun (WGS) entry which is preliminary data.</text>
</comment>
<organism evidence="6 7">
    <name type="scientific">Bacillus capparidis</name>
    <dbReference type="NCBI Taxonomy" id="1840411"/>
    <lineage>
        <taxon>Bacteria</taxon>
        <taxon>Bacillati</taxon>
        <taxon>Bacillota</taxon>
        <taxon>Bacilli</taxon>
        <taxon>Bacillales</taxon>
        <taxon>Bacillaceae</taxon>
        <taxon>Bacillus</taxon>
    </lineage>
</organism>
<feature type="coiled-coil region" evidence="2">
    <location>
        <begin position="64"/>
        <end position="126"/>
    </location>
</feature>
<keyword evidence="4" id="KW-0472">Membrane</keyword>
<feature type="transmembrane region" description="Helical" evidence="4">
    <location>
        <begin position="508"/>
        <end position="541"/>
    </location>
</feature>
<dbReference type="Pfam" id="PF10145">
    <property type="entry name" value="PhageMin_Tail"/>
    <property type="match status" value="1"/>
</dbReference>
<accession>A0ABS4D1L0</accession>
<dbReference type="Proteomes" id="UP000674416">
    <property type="component" value="Unassembled WGS sequence"/>
</dbReference>
<keyword evidence="4" id="KW-0812">Transmembrane</keyword>
<dbReference type="InterPro" id="IPR010090">
    <property type="entry name" value="Phage_tape_meas"/>
</dbReference>
<dbReference type="RefSeq" id="WP_211086280.1">
    <property type="nucleotide sequence ID" value="NZ_JAFDST010000006.1"/>
</dbReference>
<proteinExistence type="predicted"/>
<feature type="coiled-coil region" evidence="2">
    <location>
        <begin position="836"/>
        <end position="863"/>
    </location>
</feature>
<evidence type="ECO:0000313" key="7">
    <source>
        <dbReference type="Proteomes" id="UP000674416"/>
    </source>
</evidence>
<dbReference type="EMBL" id="JAFDST010000006">
    <property type="protein sequence ID" value="MBP1083507.1"/>
    <property type="molecule type" value="Genomic_DNA"/>
</dbReference>
<sequence length="1095" mass="117439">MAEVGVLRISLGLEDIDFTRGMKNANARLRALDNEFRAITAGSARFDNSLEALGRQSGVLTRSLGVHQQKVEELRRRYDESKRTKGEDATETIRAASAYNRALTSMRRMEQRLEAVNRQINEQSNSFRRLRTSLNDTGENMQRVGGRMQSTGADISQSFGIATAAIGGGLAIAAKSAMDFESQMSSVKSVMAPDEAKEFGGELEKLAVTMGAKTKYSATEAAQGIEELIKAGVQTTDIINGGLDGALSLATAGELELADAAEIASTALNAFKDDNLSVMQAADLLAGAANASATSVSEMKFGLSAVSAVASGIGLTFEDTTAALAAFSQNGLKGSDAGTSLKTMLLNLSPSTKEATNQMRDLGLITEKGNSLFYDSEGHVKSLADISQLLKDKLKSLTDEQRQMALKTMFGTDAIRAANILYKEGANGINNMATAMGKVKSADVAAEKLNNVKGRLEQLKGSVETAAISLGNALLPTLDKVVAGVQDATDWFNSLDKETQNTIATTALVATGIAGVTAALGVGLTVVGGAISGFGALTVALGAMTGPMGLVVTGLGLATAAGFAIADSMNKSKEVNLEHAESMIKQQHELEGLTGKYDVLREKNQLSNDELLRFKDIQSELKFAKSAEEIKSLTDEADRLREKSGLSNEEMSEMLSLNDQLIDKVPDAATVLSDHGNSIIGNRDALGEANEKLRENIALELENQRIKAEANLTENIRNYINALDELREKEAERDEVRQARDETEKRLADLKIQAQNELNAGKDLEAEKTIDEIANAELLLNQQNNKISLLADEVAEKQNSVTKSEEEIGKTQELYDKMINLHLEQVGINASGAEGIAQLDQAIEKTQNRINELNNAKREQSGLNKAQQTELNNLSSALGLYQSAKGEIRNIQGEQQSVNRKIDEGTGKASSLTGELGKDVNKNVDVDDNGKADDLNEKVRKSVKKKVTLAAIWEGVTAGMRAALPFFAKGTRNAPGGLSVVGEEGPELVHLPQGAKVIPNPETEAILRNWNIPMLASGGVTLSPGMAMVGEEGPEMLDLRGAATSPLPSSQPSESDVKQPVVIQVVTPEKRELARWLLDDITKMQDFKEMRLKTF</sequence>
<dbReference type="PANTHER" id="PTHR37813">
    <property type="entry name" value="FELS-2 PROPHAGE PROTEIN"/>
    <property type="match status" value="1"/>
</dbReference>
<evidence type="ECO:0000256" key="1">
    <source>
        <dbReference type="ARBA" id="ARBA00022612"/>
    </source>
</evidence>
<gene>
    <name evidence="6" type="ORF">JOC74_004035</name>
</gene>
<evidence type="ECO:0000259" key="5">
    <source>
        <dbReference type="Pfam" id="PF10145"/>
    </source>
</evidence>